<dbReference type="CDD" id="cd01434">
    <property type="entry name" value="EFG_mtEFG1_IV"/>
    <property type="match status" value="1"/>
</dbReference>
<gene>
    <name evidence="6" type="ORF">EBO15_18700</name>
</gene>
<dbReference type="InterPro" id="IPR020568">
    <property type="entry name" value="Ribosomal_Su5_D2-typ_SF"/>
</dbReference>
<dbReference type="Gene3D" id="3.30.70.870">
    <property type="entry name" value="Elongation Factor G (Translational Gtpase), domain 3"/>
    <property type="match status" value="1"/>
</dbReference>
<dbReference type="NCBIfam" id="NF009377">
    <property type="entry name" value="PRK12740.1-1"/>
    <property type="match status" value="1"/>
</dbReference>
<dbReference type="InterPro" id="IPR009000">
    <property type="entry name" value="Transl_B-barrel_sf"/>
</dbReference>
<sequence length="722" mass="77494">MTDRASHPGGHGRAPEADRPGNVRNVALVGHSGAGKTTLTEALLAATGTIQRAGRVEDGTTVSDFDDVEVRQQRSVNLALAPFEYGDVKVNLIDTPGYADFVGDLRAGLRAADAALFVVSAVDGVDGLTRMLWDECAAVSMPRAVVVTKVDQQRGDFDDTLTHLREAFGEGVLPCYFPVSKGEELTGLMGLLTQRCFDYATGERVECAPDPAYLDRIAEQRASLIEGIIQESEDESLMDRYVAGEDIDVKALIEDLEKAVARGSFYPVLATSVPHGQQPGPVIGIAELLEVVTEAFPSPLEHTCPEVAPVAGGPPRPIACDPEGPLVAEVVKTVSDPYVGRISMVRVFSGTLRPDSTVHVSGHGMTDRGHEDHDVDERIGAISSPLGKTPRTVTECVAGDVCAVAKLARAETGDTLSDPANPLVMAPWSMPDPLLPVAIRAQSKADEDKLGQALGRLVAEDPTLRLENNAETRQLVLWCMGEAHADVLIDRLASRYGVEVERIDLRVPLRETFGGKTDGLGRHVKQSGGHGQYGICHIEVEPLPSGEGFEFVDRIVGGVVPRQFIPSVEKGVRQQMERGVSAGYPLVDIRVTLYDGKAHSVDSSDMAFQAAGSMALKDAAGKVPVLLLEPVDEVSVLIADEYMGVVMSDLTSRRGRVLGTETLAAGGRTVIRAEVPQLEITRYSIDLRSLSQGTGSFHRTFLRYEPLPSHLADKVAEEEKAD</sequence>
<dbReference type="CDD" id="cd04170">
    <property type="entry name" value="EF-G_bact"/>
    <property type="match status" value="1"/>
</dbReference>
<dbReference type="AlphaFoldDB" id="A0A3M2LZS5"/>
<dbReference type="Gene3D" id="2.40.30.10">
    <property type="entry name" value="Translation factors"/>
    <property type="match status" value="1"/>
</dbReference>
<dbReference type="InterPro" id="IPR035647">
    <property type="entry name" value="EFG_III/V"/>
</dbReference>
<dbReference type="NCBIfam" id="NF009381">
    <property type="entry name" value="PRK12740.1-5"/>
    <property type="match status" value="1"/>
</dbReference>
<name>A0A3M2LZS5_9ACTN</name>
<reference evidence="6 7" key="1">
    <citation type="submission" date="2018-10" db="EMBL/GenBank/DDBJ databases">
        <title>Isolation from soil.</title>
        <authorList>
            <person name="Hu J."/>
        </authorList>
    </citation>
    <scope>NUCLEOTIDE SEQUENCE [LARGE SCALE GENOMIC DNA]</scope>
    <source>
        <strain evidence="6 7">NEAU-Ht49</strain>
    </source>
</reference>
<comment type="caution">
    <text evidence="6">The sequence shown here is derived from an EMBL/GenBank/DDBJ whole genome shotgun (WGS) entry which is preliminary data.</text>
</comment>
<evidence type="ECO:0000313" key="7">
    <source>
        <dbReference type="Proteomes" id="UP000282674"/>
    </source>
</evidence>
<dbReference type="InterPro" id="IPR014721">
    <property type="entry name" value="Ribsml_uS5_D2-typ_fold_subgr"/>
</dbReference>
<dbReference type="PRINTS" id="PR00315">
    <property type="entry name" value="ELONGATNFCT"/>
</dbReference>
<dbReference type="Pfam" id="PF00679">
    <property type="entry name" value="EFG_C"/>
    <property type="match status" value="1"/>
</dbReference>
<feature type="region of interest" description="Disordered" evidence="4">
    <location>
        <begin position="1"/>
        <end position="22"/>
    </location>
</feature>
<dbReference type="SUPFAM" id="SSF54980">
    <property type="entry name" value="EF-G C-terminal domain-like"/>
    <property type="match status" value="2"/>
</dbReference>
<dbReference type="Pfam" id="PF22042">
    <property type="entry name" value="EF-G_D2"/>
    <property type="match status" value="1"/>
</dbReference>
<dbReference type="SUPFAM" id="SSF54211">
    <property type="entry name" value="Ribosomal protein S5 domain 2-like"/>
    <property type="match status" value="1"/>
</dbReference>
<dbReference type="InterPro" id="IPR009022">
    <property type="entry name" value="EFG_III"/>
</dbReference>
<organism evidence="6 7">
    <name type="scientific">Actinomadura harenae</name>
    <dbReference type="NCBI Taxonomy" id="2483351"/>
    <lineage>
        <taxon>Bacteria</taxon>
        <taxon>Bacillati</taxon>
        <taxon>Actinomycetota</taxon>
        <taxon>Actinomycetes</taxon>
        <taxon>Streptosporangiales</taxon>
        <taxon>Thermomonosporaceae</taxon>
        <taxon>Actinomadura</taxon>
    </lineage>
</organism>
<keyword evidence="7" id="KW-1185">Reference proteome</keyword>
<dbReference type="Gene3D" id="3.30.230.10">
    <property type="match status" value="1"/>
</dbReference>
<evidence type="ECO:0000256" key="4">
    <source>
        <dbReference type="SAM" id="MobiDB-lite"/>
    </source>
</evidence>
<dbReference type="FunFam" id="3.30.230.10:FF:000003">
    <property type="entry name" value="Elongation factor G"/>
    <property type="match status" value="1"/>
</dbReference>
<dbReference type="PANTHER" id="PTHR43261">
    <property type="entry name" value="TRANSLATION ELONGATION FACTOR G-RELATED"/>
    <property type="match status" value="1"/>
</dbReference>
<evidence type="ECO:0000256" key="2">
    <source>
        <dbReference type="ARBA" id="ARBA00023134"/>
    </source>
</evidence>
<dbReference type="SMART" id="SM00838">
    <property type="entry name" value="EFG_C"/>
    <property type="match status" value="1"/>
</dbReference>
<accession>A0A3M2LZS5</accession>
<dbReference type="InterPro" id="IPR041095">
    <property type="entry name" value="EFG_II"/>
</dbReference>
<dbReference type="InterPro" id="IPR027417">
    <property type="entry name" value="P-loop_NTPase"/>
</dbReference>
<keyword evidence="6" id="KW-0648">Protein biosynthesis</keyword>
<keyword evidence="6" id="KW-0251">Elongation factor</keyword>
<dbReference type="PANTHER" id="PTHR43261:SF6">
    <property type="entry name" value="ELONGATION FACTOR G-LIKE PROTEIN"/>
    <property type="match status" value="1"/>
</dbReference>
<proteinExistence type="predicted"/>
<dbReference type="Proteomes" id="UP000282674">
    <property type="component" value="Unassembled WGS sequence"/>
</dbReference>
<dbReference type="GO" id="GO:0032790">
    <property type="term" value="P:ribosome disassembly"/>
    <property type="evidence" value="ECO:0007669"/>
    <property type="project" value="TreeGrafter"/>
</dbReference>
<dbReference type="FunFam" id="3.30.70.240:FF:000001">
    <property type="entry name" value="Elongation factor G"/>
    <property type="match status" value="1"/>
</dbReference>
<dbReference type="InterPro" id="IPR035649">
    <property type="entry name" value="EFG_V"/>
</dbReference>
<dbReference type="OrthoDB" id="3492050at2"/>
<evidence type="ECO:0000313" key="6">
    <source>
        <dbReference type="EMBL" id="RMI42672.1"/>
    </source>
</evidence>
<dbReference type="Gene3D" id="3.40.50.300">
    <property type="entry name" value="P-loop containing nucleotide triphosphate hydrolases"/>
    <property type="match status" value="1"/>
</dbReference>
<dbReference type="EMBL" id="RFFG01000031">
    <property type="protein sequence ID" value="RMI42672.1"/>
    <property type="molecule type" value="Genomic_DNA"/>
</dbReference>
<dbReference type="Gene3D" id="3.30.70.240">
    <property type="match status" value="1"/>
</dbReference>
<evidence type="ECO:0000256" key="3">
    <source>
        <dbReference type="ARBA" id="ARBA00073322"/>
    </source>
</evidence>
<dbReference type="InterPro" id="IPR005517">
    <property type="entry name" value="Transl_elong_EFG/EF2_IV"/>
</dbReference>
<dbReference type="GO" id="GO:0003924">
    <property type="term" value="F:GTPase activity"/>
    <property type="evidence" value="ECO:0007669"/>
    <property type="project" value="InterPro"/>
</dbReference>
<dbReference type="InterPro" id="IPR005225">
    <property type="entry name" value="Small_GTP-bd"/>
</dbReference>
<dbReference type="PROSITE" id="PS51722">
    <property type="entry name" value="G_TR_2"/>
    <property type="match status" value="1"/>
</dbReference>
<dbReference type="Pfam" id="PF03764">
    <property type="entry name" value="EFG_IV"/>
    <property type="match status" value="1"/>
</dbReference>
<dbReference type="GO" id="GO:0005525">
    <property type="term" value="F:GTP binding"/>
    <property type="evidence" value="ECO:0007669"/>
    <property type="project" value="UniProtKB-KW"/>
</dbReference>
<dbReference type="RefSeq" id="WP_122195690.1">
    <property type="nucleotide sequence ID" value="NZ_JBHSKC010000029.1"/>
</dbReference>
<dbReference type="FunFam" id="2.40.30.10:FF:000151">
    <property type="entry name" value="Translation elongation factor EF-G"/>
    <property type="match status" value="1"/>
</dbReference>
<dbReference type="CDD" id="cd03713">
    <property type="entry name" value="EFG_mtEFG_C"/>
    <property type="match status" value="1"/>
</dbReference>
<dbReference type="SUPFAM" id="SSF50447">
    <property type="entry name" value="Translation proteins"/>
    <property type="match status" value="1"/>
</dbReference>
<keyword evidence="1" id="KW-0547">Nucleotide-binding</keyword>
<dbReference type="SMART" id="SM00889">
    <property type="entry name" value="EFG_IV"/>
    <property type="match status" value="1"/>
</dbReference>
<dbReference type="InterPro" id="IPR000640">
    <property type="entry name" value="EFG_V-like"/>
</dbReference>
<dbReference type="GO" id="GO:0003746">
    <property type="term" value="F:translation elongation factor activity"/>
    <property type="evidence" value="ECO:0007669"/>
    <property type="project" value="UniProtKB-KW"/>
</dbReference>
<dbReference type="Pfam" id="PF00009">
    <property type="entry name" value="GTP_EFTU"/>
    <property type="match status" value="1"/>
</dbReference>
<dbReference type="NCBIfam" id="TIGR00231">
    <property type="entry name" value="small_GTP"/>
    <property type="match status" value="1"/>
</dbReference>
<dbReference type="InterPro" id="IPR000795">
    <property type="entry name" value="T_Tr_GTP-bd_dom"/>
</dbReference>
<dbReference type="InterPro" id="IPR047872">
    <property type="entry name" value="EFG_IV"/>
</dbReference>
<dbReference type="Pfam" id="PF14492">
    <property type="entry name" value="EFG_III"/>
    <property type="match status" value="1"/>
</dbReference>
<protein>
    <recommendedName>
        <fullName evidence="3">Elongation factor G-like protein</fullName>
    </recommendedName>
</protein>
<evidence type="ECO:0000259" key="5">
    <source>
        <dbReference type="PROSITE" id="PS51722"/>
    </source>
</evidence>
<dbReference type="SUPFAM" id="SSF52540">
    <property type="entry name" value="P-loop containing nucleoside triphosphate hydrolases"/>
    <property type="match status" value="1"/>
</dbReference>
<dbReference type="InterPro" id="IPR053905">
    <property type="entry name" value="EF-G-like_DII"/>
</dbReference>
<keyword evidence="2" id="KW-0342">GTP-binding</keyword>
<feature type="domain" description="Tr-type G" evidence="5">
    <location>
        <begin position="21"/>
        <end position="300"/>
    </location>
</feature>
<evidence type="ECO:0000256" key="1">
    <source>
        <dbReference type="ARBA" id="ARBA00022741"/>
    </source>
</evidence>
<dbReference type="CDD" id="cd16262">
    <property type="entry name" value="EFG_III"/>
    <property type="match status" value="1"/>
</dbReference>